<dbReference type="InterPro" id="IPR012340">
    <property type="entry name" value="NA-bd_OB-fold"/>
</dbReference>
<evidence type="ECO:0000259" key="2">
    <source>
        <dbReference type="PROSITE" id="PS51857"/>
    </source>
</evidence>
<dbReference type="Proteomes" id="UP001190700">
    <property type="component" value="Unassembled WGS sequence"/>
</dbReference>
<dbReference type="PROSITE" id="PS51857">
    <property type="entry name" value="CSD_2"/>
    <property type="match status" value="2"/>
</dbReference>
<dbReference type="Pfam" id="PF00313">
    <property type="entry name" value="CSD"/>
    <property type="match status" value="2"/>
</dbReference>
<gene>
    <name evidence="3" type="ORF">CYMTET_6086</name>
</gene>
<evidence type="ECO:0000313" key="4">
    <source>
        <dbReference type="Proteomes" id="UP001190700"/>
    </source>
</evidence>
<feature type="compositionally biased region" description="Gly residues" evidence="1">
    <location>
        <begin position="221"/>
        <end position="233"/>
    </location>
</feature>
<dbReference type="InterPro" id="IPR011129">
    <property type="entry name" value="CSD"/>
</dbReference>
<dbReference type="GO" id="GO:0003676">
    <property type="term" value="F:nucleic acid binding"/>
    <property type="evidence" value="ECO:0007669"/>
    <property type="project" value="InterPro"/>
</dbReference>
<name>A0AAE0GXV8_9CHLO</name>
<dbReference type="InterPro" id="IPR019844">
    <property type="entry name" value="CSD_CS"/>
</dbReference>
<keyword evidence="4" id="KW-1185">Reference proteome</keyword>
<dbReference type="CDD" id="cd04458">
    <property type="entry name" value="CSP_CDS"/>
    <property type="match status" value="2"/>
</dbReference>
<feature type="compositionally biased region" description="Basic and acidic residues" evidence="1">
    <location>
        <begin position="155"/>
        <end position="165"/>
    </location>
</feature>
<dbReference type="SMART" id="SM00357">
    <property type="entry name" value="CSP"/>
    <property type="match status" value="2"/>
</dbReference>
<evidence type="ECO:0000313" key="3">
    <source>
        <dbReference type="EMBL" id="KAK3286357.1"/>
    </source>
</evidence>
<protein>
    <recommendedName>
        <fullName evidence="2">CSD domain-containing protein</fullName>
    </recommendedName>
</protein>
<organism evidence="3 4">
    <name type="scientific">Cymbomonas tetramitiformis</name>
    <dbReference type="NCBI Taxonomy" id="36881"/>
    <lineage>
        <taxon>Eukaryota</taxon>
        <taxon>Viridiplantae</taxon>
        <taxon>Chlorophyta</taxon>
        <taxon>Pyramimonadophyceae</taxon>
        <taxon>Pyramimonadales</taxon>
        <taxon>Pyramimonadaceae</taxon>
        <taxon>Cymbomonas</taxon>
    </lineage>
</organism>
<dbReference type="EMBL" id="LGRX02001305">
    <property type="protein sequence ID" value="KAK3286357.1"/>
    <property type="molecule type" value="Genomic_DNA"/>
</dbReference>
<proteinExistence type="predicted"/>
<feature type="domain" description="CSD" evidence="2">
    <location>
        <begin position="2"/>
        <end position="66"/>
    </location>
</feature>
<sequence>MAHSGTVKRWKGSFGFIAPDEGGDDIFVHQTVIKVEGFRCLVAEEKVTYDLETDDKGKSKAINLQGPNGGPLKGLWKEDETPLTGTVARWRTDKGFGFIKPDEEGEDIFVHRSVISAQEDAEPGLVQGDKVEYIVTEENGRTKAGKVTGMCGRPVKGEPKQEGGGDQRGAPMGGRGPPGGGYVAAGGYGGAAMYGGGAGYGPSAGYGGGYGGPRYTPYGRGPAGYGGKGDGRY</sequence>
<feature type="region of interest" description="Disordered" evidence="1">
    <location>
        <begin position="205"/>
        <end position="233"/>
    </location>
</feature>
<dbReference type="AlphaFoldDB" id="A0AAE0GXV8"/>
<evidence type="ECO:0000256" key="1">
    <source>
        <dbReference type="SAM" id="MobiDB-lite"/>
    </source>
</evidence>
<comment type="caution">
    <text evidence="3">The sequence shown here is derived from an EMBL/GenBank/DDBJ whole genome shotgun (WGS) entry which is preliminary data.</text>
</comment>
<feature type="domain" description="CSD" evidence="2">
    <location>
        <begin position="82"/>
        <end position="149"/>
    </location>
</feature>
<dbReference type="PROSITE" id="PS00352">
    <property type="entry name" value="CSD_1"/>
    <property type="match status" value="2"/>
</dbReference>
<feature type="region of interest" description="Disordered" evidence="1">
    <location>
        <begin position="145"/>
        <end position="177"/>
    </location>
</feature>
<dbReference type="Gene3D" id="2.40.50.140">
    <property type="entry name" value="Nucleic acid-binding proteins"/>
    <property type="match status" value="2"/>
</dbReference>
<dbReference type="SUPFAM" id="SSF50249">
    <property type="entry name" value="Nucleic acid-binding proteins"/>
    <property type="match status" value="2"/>
</dbReference>
<reference evidence="3 4" key="1">
    <citation type="journal article" date="2015" name="Genome Biol. Evol.">
        <title>Comparative Genomics of a Bacterivorous Green Alga Reveals Evolutionary Causalities and Consequences of Phago-Mixotrophic Mode of Nutrition.</title>
        <authorList>
            <person name="Burns J.A."/>
            <person name="Paasch A."/>
            <person name="Narechania A."/>
            <person name="Kim E."/>
        </authorList>
    </citation>
    <scope>NUCLEOTIDE SEQUENCE [LARGE SCALE GENOMIC DNA]</scope>
    <source>
        <strain evidence="3 4">PLY_AMNH</strain>
    </source>
</reference>
<feature type="compositionally biased region" description="Gly residues" evidence="1">
    <location>
        <begin position="166"/>
        <end position="177"/>
    </location>
</feature>
<dbReference type="PANTHER" id="PTHR46565:SF20">
    <property type="entry name" value="COLD SHOCK DOMAIN-CONTAINING PROTEIN 4"/>
    <property type="match status" value="1"/>
</dbReference>
<dbReference type="InterPro" id="IPR002059">
    <property type="entry name" value="CSP_DNA-bd"/>
</dbReference>
<accession>A0AAE0GXV8</accession>
<dbReference type="PANTHER" id="PTHR46565">
    <property type="entry name" value="COLD SHOCK DOMAIN PROTEIN 2"/>
    <property type="match status" value="1"/>
</dbReference>